<sequence length="389" mass="43124">MAFLAPFIKQEPREEEDSCFTSSPIIQHEVSYATVDTSIGSYEGRIFICPQPPSIVEHGLESLASAIRKRSHDFPNLRWEEEIPSPEPEDENHPSYSTYAEASQSQALHSGSASFNTTIRTIVEDHFNDTSVPASNQDHCGSTPDFGDDYIPFDNTAQSEKDEDSGLFEASPRTVSQHAKAHGISFSTSPANQAVFRSASIGDTFSATEGLDQSVANDRQSYAEWNGVPSHGHNFVKVEELSSFDDADFGGEHNAAYHDHQAQNVGPEYNQENIDPNAEVFSVGYEPEPSRATMFASTASRKRSLSQYADEYILEVEASSGVRQKLNELFESPRNSFHASWFLSSSPPRLRNNSVSRPFLGAIRTSARSRRSEDEDTERRQTAYSITTG</sequence>
<feature type="compositionally biased region" description="Basic and acidic residues" evidence="1">
    <location>
        <begin position="370"/>
        <end position="381"/>
    </location>
</feature>
<feature type="region of interest" description="Disordered" evidence="1">
    <location>
        <begin position="129"/>
        <end position="168"/>
    </location>
</feature>
<feature type="region of interest" description="Disordered" evidence="1">
    <location>
        <begin position="362"/>
        <end position="389"/>
    </location>
</feature>
<evidence type="ECO:0000313" key="2">
    <source>
        <dbReference type="EMBL" id="TID20495.1"/>
    </source>
</evidence>
<feature type="region of interest" description="Disordered" evidence="1">
    <location>
        <begin position="81"/>
        <end position="110"/>
    </location>
</feature>
<accession>A0A4Z1NYV6</accession>
<proteinExistence type="predicted"/>
<organism evidence="2 3">
    <name type="scientific">Venturia nashicola</name>
    <dbReference type="NCBI Taxonomy" id="86259"/>
    <lineage>
        <taxon>Eukaryota</taxon>
        <taxon>Fungi</taxon>
        <taxon>Dikarya</taxon>
        <taxon>Ascomycota</taxon>
        <taxon>Pezizomycotina</taxon>
        <taxon>Dothideomycetes</taxon>
        <taxon>Pleosporomycetidae</taxon>
        <taxon>Venturiales</taxon>
        <taxon>Venturiaceae</taxon>
        <taxon>Venturia</taxon>
    </lineage>
</organism>
<feature type="compositionally biased region" description="Polar residues" evidence="1">
    <location>
        <begin position="129"/>
        <end position="140"/>
    </location>
</feature>
<name>A0A4Z1NYV6_9PEZI</name>
<comment type="caution">
    <text evidence="2">The sequence shown here is derived from an EMBL/GenBank/DDBJ whole genome shotgun (WGS) entry which is preliminary data.</text>
</comment>
<dbReference type="Proteomes" id="UP000298493">
    <property type="component" value="Unassembled WGS sequence"/>
</dbReference>
<gene>
    <name evidence="2" type="ORF">E6O75_ATG05259</name>
</gene>
<evidence type="ECO:0000313" key="3">
    <source>
        <dbReference type="Proteomes" id="UP000298493"/>
    </source>
</evidence>
<dbReference type="EMBL" id="SNSC02000010">
    <property type="protein sequence ID" value="TID20495.1"/>
    <property type="molecule type" value="Genomic_DNA"/>
</dbReference>
<reference evidence="2 3" key="1">
    <citation type="submission" date="2019-04" db="EMBL/GenBank/DDBJ databases">
        <title>High contiguity whole genome sequence and gene annotation resource for two Venturia nashicola isolates.</title>
        <authorList>
            <person name="Prokchorchik M."/>
            <person name="Won K."/>
            <person name="Lee Y."/>
            <person name="Choi E.D."/>
            <person name="Segonzac C."/>
            <person name="Sohn K.H."/>
        </authorList>
    </citation>
    <scope>NUCLEOTIDE SEQUENCE [LARGE SCALE GENOMIC DNA]</scope>
    <source>
        <strain evidence="2 3">PRI2</strain>
    </source>
</reference>
<protein>
    <submittedName>
        <fullName evidence="2">Uncharacterized protein</fullName>
    </submittedName>
</protein>
<feature type="compositionally biased region" description="Polar residues" evidence="1">
    <location>
        <begin position="94"/>
        <end position="110"/>
    </location>
</feature>
<dbReference type="AlphaFoldDB" id="A0A4Z1NYV6"/>
<evidence type="ECO:0000256" key="1">
    <source>
        <dbReference type="SAM" id="MobiDB-lite"/>
    </source>
</evidence>
<keyword evidence="3" id="KW-1185">Reference proteome</keyword>